<feature type="signal peptide" evidence="2">
    <location>
        <begin position="1"/>
        <end position="21"/>
    </location>
</feature>
<feature type="compositionally biased region" description="Pro residues" evidence="1">
    <location>
        <begin position="393"/>
        <end position="407"/>
    </location>
</feature>
<evidence type="ECO:0000256" key="2">
    <source>
        <dbReference type="SAM" id="SignalP"/>
    </source>
</evidence>
<evidence type="ECO:0000313" key="3">
    <source>
        <dbReference type="EMBL" id="CAD8893465.1"/>
    </source>
</evidence>
<dbReference type="EMBL" id="HBFR01028478">
    <property type="protein sequence ID" value="CAD8893465.1"/>
    <property type="molecule type" value="Transcribed_RNA"/>
</dbReference>
<gene>
    <name evidence="3" type="ORF">CHYS00102_LOCUS20674</name>
</gene>
<dbReference type="AlphaFoldDB" id="A0A7S1BNS8"/>
<keyword evidence="2" id="KW-0732">Signal</keyword>
<sequence length="490" mass="53826">MKFADFLSLALVLFHGLSVLGRSVHKTEIQITETSITVALPDQDLTCNCLPEYDTDTGCTGSTANQECTFVFDENQKTVAGSVVDLETNNIHQISTAGDGYYATTTHVDEFPPELDPDDENGPLDELAPVDENIPSSGFNDDGSVLDVLVVWTRKAECLNARLAEGCTVTATTTASMKTLLDLAIRETNDAYKDSGVLTELNLVHSYRDETYVETGFSSSLSDLRGTSDGKMDDVHDKRETYKADIVAMIIADRQYCGIANVGPNKSLMFSVTAYNCATGYYSFGHEIGHNQGCLHDRGTQNKCDQNGYQYGWRNPEGRFRTVLGYSCRAGQCDNNSGNSCTRRKRFSSATLKLDGYPTGDAYSDNARKINDVKFQVANYYQSSERNPMSSPTNPPVPDPTPAPVKPPTERPVPRPTQPPVPGPAGCVDDPNFTMFSGSHTTCAWIGKQQRKVNRFCKRKKPNGVIVCSKCCQTCARCTLRKCKRRCGTL</sequence>
<protein>
    <recommendedName>
        <fullName evidence="4">Peptidase M12B domain-containing protein</fullName>
    </recommendedName>
</protein>
<dbReference type="SUPFAM" id="SSF55486">
    <property type="entry name" value="Metalloproteases ('zincins'), catalytic domain"/>
    <property type="match status" value="1"/>
</dbReference>
<dbReference type="GO" id="GO:0008237">
    <property type="term" value="F:metallopeptidase activity"/>
    <property type="evidence" value="ECO:0007669"/>
    <property type="project" value="InterPro"/>
</dbReference>
<dbReference type="InterPro" id="IPR024079">
    <property type="entry name" value="MetalloPept_cat_dom_sf"/>
</dbReference>
<evidence type="ECO:0000256" key="1">
    <source>
        <dbReference type="SAM" id="MobiDB-lite"/>
    </source>
</evidence>
<feature type="chain" id="PRO_5031213585" description="Peptidase M12B domain-containing protein" evidence="2">
    <location>
        <begin position="22"/>
        <end position="490"/>
    </location>
</feature>
<accession>A0A7S1BNS8</accession>
<evidence type="ECO:0008006" key="4">
    <source>
        <dbReference type="Google" id="ProtNLM"/>
    </source>
</evidence>
<reference evidence="3" key="1">
    <citation type="submission" date="2021-01" db="EMBL/GenBank/DDBJ databases">
        <authorList>
            <person name="Corre E."/>
            <person name="Pelletier E."/>
            <person name="Niang G."/>
            <person name="Scheremetjew M."/>
            <person name="Finn R."/>
            <person name="Kale V."/>
            <person name="Holt S."/>
            <person name="Cochrane G."/>
            <person name="Meng A."/>
            <person name="Brown T."/>
            <person name="Cohen L."/>
        </authorList>
    </citation>
    <scope>NUCLEOTIDE SEQUENCE</scope>
    <source>
        <strain evidence="3">308</strain>
    </source>
</reference>
<feature type="region of interest" description="Disordered" evidence="1">
    <location>
        <begin position="384"/>
        <end position="422"/>
    </location>
</feature>
<dbReference type="Gene3D" id="3.40.390.10">
    <property type="entry name" value="Collagenase (Catalytic Domain)"/>
    <property type="match status" value="1"/>
</dbReference>
<name>A0A7S1BNS8_9STRA</name>
<organism evidence="3">
    <name type="scientific">Corethron hystrix</name>
    <dbReference type="NCBI Taxonomy" id="216773"/>
    <lineage>
        <taxon>Eukaryota</taxon>
        <taxon>Sar</taxon>
        <taxon>Stramenopiles</taxon>
        <taxon>Ochrophyta</taxon>
        <taxon>Bacillariophyta</taxon>
        <taxon>Coscinodiscophyceae</taxon>
        <taxon>Corethrophycidae</taxon>
        <taxon>Corethrales</taxon>
        <taxon>Corethraceae</taxon>
        <taxon>Corethron</taxon>
    </lineage>
</organism>
<proteinExistence type="predicted"/>
<dbReference type="Pfam" id="PF13582">
    <property type="entry name" value="Reprolysin_3"/>
    <property type="match status" value="1"/>
</dbReference>